<dbReference type="EMBL" id="MU003720">
    <property type="protein sequence ID" value="KAF2803032.1"/>
    <property type="molecule type" value="Genomic_DNA"/>
</dbReference>
<accession>A0A6A6Y2L3</accession>
<feature type="region of interest" description="Disordered" evidence="1">
    <location>
        <begin position="20"/>
        <end position="62"/>
    </location>
</feature>
<keyword evidence="3" id="KW-1185">Reference proteome</keyword>
<protein>
    <submittedName>
        <fullName evidence="2 4">Uncharacterized protein</fullName>
    </submittedName>
</protein>
<dbReference type="AlphaFoldDB" id="A0A6A6Y2L3"/>
<evidence type="ECO:0000256" key="1">
    <source>
        <dbReference type="SAM" id="MobiDB-lite"/>
    </source>
</evidence>
<reference evidence="4" key="2">
    <citation type="submission" date="2020-04" db="EMBL/GenBank/DDBJ databases">
        <authorList>
            <consortium name="NCBI Genome Project"/>
        </authorList>
    </citation>
    <scope>NUCLEOTIDE SEQUENCE</scope>
    <source>
        <strain evidence="4">CBS 304.34</strain>
    </source>
</reference>
<dbReference type="Proteomes" id="UP000504636">
    <property type="component" value="Unplaced"/>
</dbReference>
<evidence type="ECO:0000313" key="4">
    <source>
        <dbReference type="RefSeq" id="XP_033569996.1"/>
    </source>
</evidence>
<reference evidence="2 4" key="1">
    <citation type="journal article" date="2020" name="Stud. Mycol.">
        <title>101 Dothideomycetes genomes: a test case for predicting lifestyles and emergence of pathogens.</title>
        <authorList>
            <person name="Haridas S."/>
            <person name="Albert R."/>
            <person name="Binder M."/>
            <person name="Bloem J."/>
            <person name="Labutti K."/>
            <person name="Salamov A."/>
            <person name="Andreopoulos B."/>
            <person name="Baker S."/>
            <person name="Barry K."/>
            <person name="Bills G."/>
            <person name="Bluhm B."/>
            <person name="Cannon C."/>
            <person name="Castanera R."/>
            <person name="Culley D."/>
            <person name="Daum C."/>
            <person name="Ezra D."/>
            <person name="Gonzalez J."/>
            <person name="Henrissat B."/>
            <person name="Kuo A."/>
            <person name="Liang C."/>
            <person name="Lipzen A."/>
            <person name="Lutzoni F."/>
            <person name="Magnuson J."/>
            <person name="Mondo S."/>
            <person name="Nolan M."/>
            <person name="Ohm R."/>
            <person name="Pangilinan J."/>
            <person name="Park H.-J."/>
            <person name="Ramirez L."/>
            <person name="Alfaro M."/>
            <person name="Sun H."/>
            <person name="Tritt A."/>
            <person name="Yoshinaga Y."/>
            <person name="Zwiers L.-H."/>
            <person name="Turgeon B."/>
            <person name="Goodwin S."/>
            <person name="Spatafora J."/>
            <person name="Crous P."/>
            <person name="Grigoriev I."/>
        </authorList>
    </citation>
    <scope>NUCLEOTIDE SEQUENCE</scope>
    <source>
        <strain evidence="2 4">CBS 304.34</strain>
    </source>
</reference>
<name>A0A6A6Y2L3_9PEZI</name>
<proteinExistence type="predicted"/>
<feature type="region of interest" description="Disordered" evidence="1">
    <location>
        <begin position="121"/>
        <end position="147"/>
    </location>
</feature>
<dbReference type="GeneID" id="54453933"/>
<evidence type="ECO:0000313" key="2">
    <source>
        <dbReference type="EMBL" id="KAF2803032.1"/>
    </source>
</evidence>
<dbReference type="RefSeq" id="XP_033569996.1">
    <property type="nucleotide sequence ID" value="XM_033713040.1"/>
</dbReference>
<organism evidence="2">
    <name type="scientific">Mytilinidion resinicola</name>
    <dbReference type="NCBI Taxonomy" id="574789"/>
    <lineage>
        <taxon>Eukaryota</taxon>
        <taxon>Fungi</taxon>
        <taxon>Dikarya</taxon>
        <taxon>Ascomycota</taxon>
        <taxon>Pezizomycotina</taxon>
        <taxon>Dothideomycetes</taxon>
        <taxon>Pleosporomycetidae</taxon>
        <taxon>Mytilinidiales</taxon>
        <taxon>Mytilinidiaceae</taxon>
        <taxon>Mytilinidion</taxon>
    </lineage>
</organism>
<reference evidence="4" key="3">
    <citation type="submission" date="2025-04" db="UniProtKB">
        <authorList>
            <consortium name="RefSeq"/>
        </authorList>
    </citation>
    <scope>IDENTIFICATION</scope>
    <source>
        <strain evidence="4">CBS 304.34</strain>
    </source>
</reference>
<gene>
    <name evidence="2 4" type="ORF">BDZ99DRAFT_179518</name>
</gene>
<sequence>MISSWLRKASKSCIGERGRVAEEAHEMPEPPASPAAPHHARHEETSQRCSGTTRFPGGRRLSQVYPRPLIGCRRSISLFGHAGAHGAKIACSRKTMVPSTVISKAPMAAVNIYDLSSSYTTLSSSHHPHLHPTKKPQSSALREKNQSLHASGYRRARALAKPYYCLRFFDNMTSTVYDEPYEEDVKTRNVESGYASGASEDDSLPEVSFSKQHLKFLNSQLQRAEPEGMLPLPHPTMCGVYADLV</sequence>
<evidence type="ECO:0000313" key="3">
    <source>
        <dbReference type="Proteomes" id="UP000504636"/>
    </source>
</evidence>